<dbReference type="GO" id="GO:0003735">
    <property type="term" value="F:structural constituent of ribosome"/>
    <property type="evidence" value="ECO:0007669"/>
    <property type="project" value="InterPro"/>
</dbReference>
<feature type="region of interest" description="Disordered" evidence="5">
    <location>
        <begin position="140"/>
        <end position="197"/>
    </location>
</feature>
<dbReference type="InterPro" id="IPR000589">
    <property type="entry name" value="Ribosomal_uS15"/>
</dbReference>
<evidence type="ECO:0000256" key="3">
    <source>
        <dbReference type="ARBA" id="ARBA00023274"/>
    </source>
</evidence>
<dbReference type="SMART" id="SM01387">
    <property type="entry name" value="Ribosomal_S15"/>
    <property type="match status" value="1"/>
</dbReference>
<name>A0AAV6Y7R5_9LAMI</name>
<accession>A0AAV6Y7R5</accession>
<dbReference type="PANTHER" id="PTHR47546">
    <property type="entry name" value="S15/NS1, RNA-BINDING PROTEIN"/>
    <property type="match status" value="1"/>
</dbReference>
<dbReference type="EMBL" id="WHWC01000002">
    <property type="protein sequence ID" value="KAG8388247.1"/>
    <property type="molecule type" value="Genomic_DNA"/>
</dbReference>
<organism evidence="6 7">
    <name type="scientific">Buddleja alternifolia</name>
    <dbReference type="NCBI Taxonomy" id="168488"/>
    <lineage>
        <taxon>Eukaryota</taxon>
        <taxon>Viridiplantae</taxon>
        <taxon>Streptophyta</taxon>
        <taxon>Embryophyta</taxon>
        <taxon>Tracheophyta</taxon>
        <taxon>Spermatophyta</taxon>
        <taxon>Magnoliopsida</taxon>
        <taxon>eudicotyledons</taxon>
        <taxon>Gunneridae</taxon>
        <taxon>Pentapetalae</taxon>
        <taxon>asterids</taxon>
        <taxon>lamiids</taxon>
        <taxon>Lamiales</taxon>
        <taxon>Scrophulariaceae</taxon>
        <taxon>Buddlejeae</taxon>
        <taxon>Buddleja</taxon>
    </lineage>
</organism>
<dbReference type="GO" id="GO:0005840">
    <property type="term" value="C:ribosome"/>
    <property type="evidence" value="ECO:0007669"/>
    <property type="project" value="UniProtKB-KW"/>
</dbReference>
<evidence type="ECO:0000256" key="5">
    <source>
        <dbReference type="SAM" id="MobiDB-lite"/>
    </source>
</evidence>
<keyword evidence="7" id="KW-1185">Reference proteome</keyword>
<dbReference type="PANTHER" id="PTHR47546:SF3">
    <property type="entry name" value="30S RIBOSOMAL PROTEIN S15, CHLOROPLASTIC"/>
    <property type="match status" value="1"/>
</dbReference>
<reference evidence="6" key="1">
    <citation type="submission" date="2019-10" db="EMBL/GenBank/DDBJ databases">
        <authorList>
            <person name="Zhang R."/>
            <person name="Pan Y."/>
            <person name="Wang J."/>
            <person name="Ma R."/>
            <person name="Yu S."/>
        </authorList>
    </citation>
    <scope>NUCLEOTIDE SEQUENCE</scope>
    <source>
        <strain evidence="6">LA-IB0</strain>
        <tissue evidence="6">Leaf</tissue>
    </source>
</reference>
<keyword evidence="2" id="KW-0689">Ribosomal protein</keyword>
<evidence type="ECO:0000256" key="2">
    <source>
        <dbReference type="ARBA" id="ARBA00022980"/>
    </source>
</evidence>
<dbReference type="CDD" id="cd00353">
    <property type="entry name" value="Ribosomal_S15p_S13e"/>
    <property type="match status" value="1"/>
</dbReference>
<evidence type="ECO:0000313" key="6">
    <source>
        <dbReference type="EMBL" id="KAG8388247.1"/>
    </source>
</evidence>
<dbReference type="AlphaFoldDB" id="A0AAV6Y7R5"/>
<gene>
    <name evidence="6" type="ORF">BUALT_Bualt02G0105900</name>
</gene>
<protein>
    <recommendedName>
        <fullName evidence="4">Small ribosomal subunit protein uS15c</fullName>
    </recommendedName>
</protein>
<dbReference type="SUPFAM" id="SSF47060">
    <property type="entry name" value="S15/NS1 RNA-binding domain"/>
    <property type="match status" value="1"/>
</dbReference>
<sequence>MAAITKRLLHLRPNHHLHPYPLHHFSSSSDTNSSSAVPQPQHQHDSETTTPKQSTFSSYYDDVKASLQKEPPPHNRHQSPPRPLSFSNRTHPQPPPPSQTASLEEIRRNLSDFRLRTAAPPPSSSPGQYISIQELYKRNVDSKADESATSSDPQSPAGGGKRPFDAIRESLRQLKSTSPAAARNRNDSSGKPIDPVSLSRFKETLKMKVESNANLGSGIFTGGSERHRNVDDNVGRTNFLRMYNHQDLGKKLKMLRPEKKKGQWFSLQELNERLAKLREIEEKESESMIGIEGFTKDLRDGLLKLTMSNTAKAKEAKARKDTLQGLYVLGHPGGTPSFMLSPPKEELVEKYFHPDNMSSAEKLKLELKRVRDEFKMSESDCGSARVQVAQLTTKIKHLSNVLQKKDKHSRKGLQEMVQRRKKLLKYLRRTDWDSYCLVLSKLGLRDNPDIKA</sequence>
<dbReference type="Pfam" id="PF00312">
    <property type="entry name" value="Ribosomal_S15"/>
    <property type="match status" value="1"/>
</dbReference>
<dbReference type="GO" id="GO:0006412">
    <property type="term" value="P:translation"/>
    <property type="evidence" value="ECO:0007669"/>
    <property type="project" value="InterPro"/>
</dbReference>
<comment type="caution">
    <text evidence="6">The sequence shown here is derived from an EMBL/GenBank/DDBJ whole genome shotgun (WGS) entry which is preliminary data.</text>
</comment>
<dbReference type="GO" id="GO:0005737">
    <property type="term" value="C:cytoplasm"/>
    <property type="evidence" value="ECO:0007669"/>
    <property type="project" value="UniProtKB-ARBA"/>
</dbReference>
<dbReference type="Gene3D" id="1.10.287.10">
    <property type="entry name" value="S15/NS1, RNA-binding"/>
    <property type="match status" value="1"/>
</dbReference>
<feature type="compositionally biased region" description="Low complexity" evidence="5">
    <location>
        <begin position="20"/>
        <end position="35"/>
    </location>
</feature>
<comment type="similarity">
    <text evidence="1">Belongs to the universal ribosomal protein uS15 family.</text>
</comment>
<dbReference type="Proteomes" id="UP000826271">
    <property type="component" value="Unassembled WGS sequence"/>
</dbReference>
<feature type="compositionally biased region" description="Polar residues" evidence="5">
    <location>
        <begin position="48"/>
        <end position="58"/>
    </location>
</feature>
<dbReference type="GO" id="GO:1990904">
    <property type="term" value="C:ribonucleoprotein complex"/>
    <property type="evidence" value="ECO:0007669"/>
    <property type="project" value="UniProtKB-KW"/>
</dbReference>
<keyword evidence="3" id="KW-0687">Ribonucleoprotein</keyword>
<evidence type="ECO:0000313" key="7">
    <source>
        <dbReference type="Proteomes" id="UP000826271"/>
    </source>
</evidence>
<dbReference type="InterPro" id="IPR009068">
    <property type="entry name" value="uS15_NS1_RNA-bd_sf"/>
</dbReference>
<evidence type="ECO:0000256" key="1">
    <source>
        <dbReference type="ARBA" id="ARBA00008434"/>
    </source>
</evidence>
<evidence type="ECO:0000256" key="4">
    <source>
        <dbReference type="ARBA" id="ARBA00035250"/>
    </source>
</evidence>
<feature type="compositionally biased region" description="Basic and acidic residues" evidence="5">
    <location>
        <begin position="162"/>
        <end position="172"/>
    </location>
</feature>
<dbReference type="InterPro" id="IPR005290">
    <property type="entry name" value="Ribosomal_uS15_bac-type"/>
</dbReference>
<feature type="region of interest" description="Disordered" evidence="5">
    <location>
        <begin position="20"/>
        <end position="102"/>
    </location>
</feature>
<dbReference type="HAMAP" id="MF_01343_B">
    <property type="entry name" value="Ribosomal_uS15_B"/>
    <property type="match status" value="1"/>
</dbReference>
<proteinExistence type="inferred from homology"/>
<dbReference type="NCBIfam" id="TIGR00952">
    <property type="entry name" value="S15_bact"/>
    <property type="match status" value="1"/>
</dbReference>